<evidence type="ECO:0000256" key="7">
    <source>
        <dbReference type="ARBA" id="ARBA00023136"/>
    </source>
</evidence>
<dbReference type="PANTHER" id="PTHR15351">
    <property type="entry name" value="ERLIN (ER LIPID RAFT ASSOCIATED PROTEIN) HOMOLOG"/>
    <property type="match status" value="1"/>
</dbReference>
<dbReference type="AlphaFoldDB" id="A0A7R8WE43"/>
<keyword evidence="7" id="KW-0472">Membrane</keyword>
<keyword evidence="6" id="KW-1133">Transmembrane helix</keyword>
<dbReference type="GO" id="GO:0015485">
    <property type="term" value="F:cholesterol binding"/>
    <property type="evidence" value="ECO:0007669"/>
    <property type="project" value="TreeGrafter"/>
</dbReference>
<keyword evidence="4" id="KW-0256">Endoplasmic reticulum</keyword>
<dbReference type="Pfam" id="PF01145">
    <property type="entry name" value="Band_7"/>
    <property type="match status" value="2"/>
</dbReference>
<evidence type="ECO:0000256" key="1">
    <source>
        <dbReference type="ARBA" id="ARBA00004648"/>
    </source>
</evidence>
<keyword evidence="5" id="KW-0735">Signal-anchor</keyword>
<dbReference type="EMBL" id="OB661035">
    <property type="protein sequence ID" value="CAD7227100.1"/>
    <property type="molecule type" value="Genomic_DNA"/>
</dbReference>
<comment type="similarity">
    <text evidence="2">Belongs to the band 7/mec-2 family.</text>
</comment>
<name>A0A7R8WE43_9CRUS</name>
<feature type="domain" description="Band 7" evidence="9">
    <location>
        <begin position="87"/>
        <end position="198"/>
    </location>
</feature>
<protein>
    <recommendedName>
        <fullName evidence="9">Band 7 domain-containing protein</fullName>
    </recommendedName>
</protein>
<dbReference type="GO" id="GO:0032933">
    <property type="term" value="P:SREBP signaling pathway"/>
    <property type="evidence" value="ECO:0007669"/>
    <property type="project" value="TreeGrafter"/>
</dbReference>
<sequence length="320" mass="36112">MADPEDGPFPECRLNFLTSLPRWAIGLIVFLVLGLIVTIACLADSGHKIEEGHVGVYFVNGALRQTISHPGVHFMTPFVSRVEQVISSVDADKLIKIIRKFGPRFKEVLVFDRISEELRVFCANHTIDEVYNTMFLDIVGNVKSQVESNIFRLVEDGIRILNLVIPKPDIPSDIALNYKQVKVQWTEQLVATQQQKTERIRKETEKIKAVLDAERNKAVLEITIQENILQKEGEKNISLINNEIQAAKEKNIADMKFYTQQQAAKANKELYSPEYVKLELAKHLSHNTKLFFSGQESMLGSLFQNIFGKTGDSGAKQIAG</sequence>
<accession>A0A7R8WE43</accession>
<reference evidence="10" key="1">
    <citation type="submission" date="2020-11" db="EMBL/GenBank/DDBJ databases">
        <authorList>
            <person name="Tran Van P."/>
        </authorList>
    </citation>
    <scope>NUCLEOTIDE SEQUENCE</scope>
</reference>
<keyword evidence="8" id="KW-0325">Glycoprotein</keyword>
<dbReference type="GO" id="GO:0005789">
    <property type="term" value="C:endoplasmic reticulum membrane"/>
    <property type="evidence" value="ECO:0007669"/>
    <property type="project" value="UniProtKB-SubCell"/>
</dbReference>
<feature type="domain" description="Band 7" evidence="9">
    <location>
        <begin position="48"/>
        <end position="85"/>
    </location>
</feature>
<evidence type="ECO:0000256" key="2">
    <source>
        <dbReference type="ARBA" id="ARBA00008164"/>
    </source>
</evidence>
<dbReference type="InterPro" id="IPR033294">
    <property type="entry name" value="Erlin1/2"/>
</dbReference>
<evidence type="ECO:0000313" key="10">
    <source>
        <dbReference type="EMBL" id="CAD7227100.1"/>
    </source>
</evidence>
<dbReference type="OrthoDB" id="77368at2759"/>
<evidence type="ECO:0000256" key="5">
    <source>
        <dbReference type="ARBA" id="ARBA00022968"/>
    </source>
</evidence>
<dbReference type="GO" id="GO:0031625">
    <property type="term" value="F:ubiquitin protein ligase binding"/>
    <property type="evidence" value="ECO:0007669"/>
    <property type="project" value="InterPro"/>
</dbReference>
<comment type="subcellular location">
    <subcellularLocation>
        <location evidence="1">Endoplasmic reticulum membrane</location>
        <topology evidence="1">Single-pass type II membrane protein</topology>
    </subcellularLocation>
</comment>
<organism evidence="10">
    <name type="scientific">Cyprideis torosa</name>
    <dbReference type="NCBI Taxonomy" id="163714"/>
    <lineage>
        <taxon>Eukaryota</taxon>
        <taxon>Metazoa</taxon>
        <taxon>Ecdysozoa</taxon>
        <taxon>Arthropoda</taxon>
        <taxon>Crustacea</taxon>
        <taxon>Oligostraca</taxon>
        <taxon>Ostracoda</taxon>
        <taxon>Podocopa</taxon>
        <taxon>Podocopida</taxon>
        <taxon>Cytherocopina</taxon>
        <taxon>Cytheroidea</taxon>
        <taxon>Cytherideidae</taxon>
        <taxon>Cyprideis</taxon>
    </lineage>
</organism>
<dbReference type="PANTHER" id="PTHR15351:SF3">
    <property type="entry name" value="ERLIN"/>
    <property type="match status" value="1"/>
</dbReference>
<dbReference type="InterPro" id="IPR001107">
    <property type="entry name" value="Band_7"/>
</dbReference>
<evidence type="ECO:0000256" key="3">
    <source>
        <dbReference type="ARBA" id="ARBA00022692"/>
    </source>
</evidence>
<gene>
    <name evidence="10" type="ORF">CTOB1V02_LOCUS5009</name>
</gene>
<evidence type="ECO:0000259" key="9">
    <source>
        <dbReference type="Pfam" id="PF01145"/>
    </source>
</evidence>
<evidence type="ECO:0000256" key="4">
    <source>
        <dbReference type="ARBA" id="ARBA00022824"/>
    </source>
</evidence>
<proteinExistence type="inferred from homology"/>
<evidence type="ECO:0000256" key="6">
    <source>
        <dbReference type="ARBA" id="ARBA00022989"/>
    </source>
</evidence>
<keyword evidence="3" id="KW-0812">Transmembrane</keyword>
<evidence type="ECO:0000256" key="8">
    <source>
        <dbReference type="ARBA" id="ARBA00023180"/>
    </source>
</evidence>